<sequence>MVISLALYSGQSTCTELSDLKIFDEQYPKAIYFRNVENSAANTSISYEKWAKRWSKLDGMVVKALDEEIPGRSKEAQKKFIQYKKDNPSKLMLLHFNGNARDPNFDFDAFHAEDWTYFVGTYSKGSIEPSDTVITVNDTQVFKNSDDIVIVPVNNMGELDWHKSEQVKLLSIKNESTITVKRGAFSTKARAYKKNKAYLAAHVSQPAIAPGSSQALWRYNFSNIIAQGGMPLRLTHNLMGYLGNDKVLSSFDGVEFDVLADTRGLKHPSRKTPVDYNYDGKASKLDILYQQKYRQGVHLFLSSLRSELGKSKLILADGNEANHQREFSVLNGIESETWPSHWDPNVEQWSSGINRHLFWKKRSFLPSLNYIKIGKLPNKNGPSTAPSANLRRLRVAGALFTDSVISPAHRVKGKGVDKWPELTGGTRDYKNWLGKPSSEIGYYSSDGSAPVNYTFVKGEKNISYKGSDIHIRKSKNKALKFSLTFELDKVSDLSLKFTAIAKSNLIDRASFISITPNNSKSQKNMTWADELPFTGHFYFKDIAKGKNTLTFETDAIELILNGIKLVKGAKLIYREFEGGVVIANPSRKKQKIALDKERALTPYFDKKQSQIIVPAKDALFLRKRTY</sequence>
<evidence type="ECO:0000313" key="1">
    <source>
        <dbReference type="EMBL" id="AYM85589.1"/>
    </source>
</evidence>
<reference evidence="1 2" key="1">
    <citation type="submission" date="2018-10" db="EMBL/GenBank/DDBJ databases">
        <title>Complete Genome Sequence and Transcriptomic Profiles of a Marine Bacterium, Pseudoalteromonas agarivorans Hao 2018.</title>
        <authorList>
            <person name="Hao L."/>
        </authorList>
    </citation>
    <scope>NUCLEOTIDE SEQUENCE [LARGE SCALE GENOMIC DNA]</scope>
    <source>
        <strain evidence="1 2">Hao 2018</strain>
    </source>
</reference>
<dbReference type="EMBL" id="CP033065">
    <property type="protein sequence ID" value="AYM85589.1"/>
    <property type="molecule type" value="Genomic_DNA"/>
</dbReference>
<organism evidence="1 2">
    <name type="scientific">Pseudoalteromonas agarivorans</name>
    <dbReference type="NCBI Taxonomy" id="176102"/>
    <lineage>
        <taxon>Bacteria</taxon>
        <taxon>Pseudomonadati</taxon>
        <taxon>Pseudomonadota</taxon>
        <taxon>Gammaproteobacteria</taxon>
        <taxon>Alteromonadales</taxon>
        <taxon>Pseudoalteromonadaceae</taxon>
        <taxon>Pseudoalteromonas</taxon>
    </lineage>
</organism>
<evidence type="ECO:0000313" key="2">
    <source>
        <dbReference type="Proteomes" id="UP000279995"/>
    </source>
</evidence>
<gene>
    <name evidence="1" type="ORF">D9T18_02200</name>
</gene>
<accession>A0AAD0U1V0</accession>
<dbReference type="Proteomes" id="UP000279995">
    <property type="component" value="Chromosome I"/>
</dbReference>
<protein>
    <submittedName>
        <fullName evidence="1">Uncharacterized protein</fullName>
    </submittedName>
</protein>
<name>A0AAD0U1V0_9GAMM</name>
<proteinExistence type="predicted"/>
<dbReference type="AlphaFoldDB" id="A0AAD0U1V0"/>